<dbReference type="InterPro" id="IPR011066">
    <property type="entry name" value="MscS_channel_C_sf"/>
</dbReference>
<dbReference type="InterPro" id="IPR011014">
    <property type="entry name" value="MscS_channel_TM-2"/>
</dbReference>
<sequence>MKILLNGSRRLSLVVFATGFLFLASPHRSVAQDEMVPIPADANSSLRSNPDSEVYFADILVRGRPVFQMGSLADLGARERAKIINRRVNSLLAQSETLGQVTVKPDDPRQVATLRLNNRVLMTVTQQDAQDFGLSVEALAERWAEQLNLAIKKPPLAIDVGQRLYGTVRQLLRDIITNLPSLLGAMVMVGITWGVAKGVRFIGFSWAQRTEGDRSTEILIGRLGYGGVWVLGSIITLGVLGLNFGALLGALGLTSVAIGFSLKDVLSNYISGVILLAARPFGINDQVVISDYEGTITQINLRATTMRTYDGRLVYIPNQEVFSASIINNTASPRRRSSVTVGIDYDADITQAKQVIQNALTSLSGIEKEPPPEILVMELAASTVNLEVRFWVDSRRLGFLTMTSQVCQRIKEALQAADIEMPTDIYTLLFRNSPLPTDTTGNSQSDNSDSELVLPHQNSANG</sequence>
<gene>
    <name evidence="11" type="ORF">MC7420_1851</name>
</gene>
<evidence type="ECO:0000256" key="3">
    <source>
        <dbReference type="ARBA" id="ARBA00022475"/>
    </source>
</evidence>
<dbReference type="STRING" id="118168.MC7420_1851"/>
<evidence type="ECO:0000259" key="10">
    <source>
        <dbReference type="Pfam" id="PF21082"/>
    </source>
</evidence>
<dbReference type="eggNOG" id="COG0668">
    <property type="taxonomic scope" value="Bacteria"/>
</dbReference>
<organism evidence="11 12">
    <name type="scientific">Coleofasciculus chthonoplastes PCC 7420</name>
    <dbReference type="NCBI Taxonomy" id="118168"/>
    <lineage>
        <taxon>Bacteria</taxon>
        <taxon>Bacillati</taxon>
        <taxon>Cyanobacteriota</taxon>
        <taxon>Cyanophyceae</taxon>
        <taxon>Coleofasciculales</taxon>
        <taxon>Coleofasciculaceae</taxon>
        <taxon>Coleofasciculus</taxon>
    </lineage>
</organism>
<dbReference type="SUPFAM" id="SSF82861">
    <property type="entry name" value="Mechanosensitive channel protein MscS (YggB), transmembrane region"/>
    <property type="match status" value="1"/>
</dbReference>
<dbReference type="GO" id="GO:0008381">
    <property type="term" value="F:mechanosensitive monoatomic ion channel activity"/>
    <property type="evidence" value="ECO:0007669"/>
    <property type="project" value="InterPro"/>
</dbReference>
<dbReference type="GO" id="GO:0005886">
    <property type="term" value="C:plasma membrane"/>
    <property type="evidence" value="ECO:0007669"/>
    <property type="project" value="UniProtKB-SubCell"/>
</dbReference>
<dbReference type="Pfam" id="PF00924">
    <property type="entry name" value="MS_channel_2nd"/>
    <property type="match status" value="1"/>
</dbReference>
<keyword evidence="4 8" id="KW-0812">Transmembrane</keyword>
<protein>
    <submittedName>
        <fullName evidence="11">Transporter, MscS family</fullName>
    </submittedName>
</protein>
<keyword evidence="12" id="KW-1185">Reference proteome</keyword>
<evidence type="ECO:0000313" key="12">
    <source>
        <dbReference type="Proteomes" id="UP000003835"/>
    </source>
</evidence>
<comment type="subcellular location">
    <subcellularLocation>
        <location evidence="1">Cell membrane</location>
        <topology evidence="1">Multi-pass membrane protein</topology>
    </subcellularLocation>
</comment>
<evidence type="ECO:0000256" key="1">
    <source>
        <dbReference type="ARBA" id="ARBA00004651"/>
    </source>
</evidence>
<dbReference type="RefSeq" id="WP_006099806.1">
    <property type="nucleotide sequence ID" value="NZ_DS989845.1"/>
</dbReference>
<proteinExistence type="inferred from homology"/>
<dbReference type="Proteomes" id="UP000003835">
    <property type="component" value="Unassembled WGS sequence"/>
</dbReference>
<dbReference type="InterPro" id="IPR006685">
    <property type="entry name" value="MscS_channel_2nd"/>
</dbReference>
<dbReference type="InterPro" id="IPR023408">
    <property type="entry name" value="MscS_beta-dom_sf"/>
</dbReference>
<evidence type="ECO:0000256" key="8">
    <source>
        <dbReference type="SAM" id="Phobius"/>
    </source>
</evidence>
<evidence type="ECO:0000256" key="7">
    <source>
        <dbReference type="SAM" id="MobiDB-lite"/>
    </source>
</evidence>
<reference evidence="11 12" key="1">
    <citation type="submission" date="2008-07" db="EMBL/GenBank/DDBJ databases">
        <authorList>
            <person name="Tandeau de Marsac N."/>
            <person name="Ferriera S."/>
            <person name="Johnson J."/>
            <person name="Kravitz S."/>
            <person name="Beeson K."/>
            <person name="Sutton G."/>
            <person name="Rogers Y.-H."/>
            <person name="Friedman R."/>
            <person name="Frazier M."/>
            <person name="Venter J.C."/>
        </authorList>
    </citation>
    <scope>NUCLEOTIDE SEQUENCE [LARGE SCALE GENOMIC DNA]</scope>
    <source>
        <strain evidence="11 12">PCC 7420</strain>
    </source>
</reference>
<name>B4VMT3_9CYAN</name>
<keyword evidence="5 8" id="KW-1133">Transmembrane helix</keyword>
<comment type="similarity">
    <text evidence="2">Belongs to the MscS (TC 1.A.23) family.</text>
</comment>
<dbReference type="PANTHER" id="PTHR30221">
    <property type="entry name" value="SMALL-CONDUCTANCE MECHANOSENSITIVE CHANNEL"/>
    <property type="match status" value="1"/>
</dbReference>
<dbReference type="InterPro" id="IPR008910">
    <property type="entry name" value="MSC_TM_helix"/>
</dbReference>
<evidence type="ECO:0000256" key="2">
    <source>
        <dbReference type="ARBA" id="ARBA00008017"/>
    </source>
</evidence>
<dbReference type="Gene3D" id="1.10.287.1260">
    <property type="match status" value="1"/>
</dbReference>
<dbReference type="Gene3D" id="2.30.30.60">
    <property type="match status" value="1"/>
</dbReference>
<dbReference type="EMBL" id="DS989845">
    <property type="protein sequence ID" value="EDX76848.1"/>
    <property type="molecule type" value="Genomic_DNA"/>
</dbReference>
<dbReference type="AlphaFoldDB" id="B4VMT3"/>
<evidence type="ECO:0000313" key="11">
    <source>
        <dbReference type="EMBL" id="EDX76848.1"/>
    </source>
</evidence>
<dbReference type="InterPro" id="IPR045275">
    <property type="entry name" value="MscS_archaea/bacteria_type"/>
</dbReference>
<feature type="region of interest" description="Disordered" evidence="7">
    <location>
        <begin position="436"/>
        <end position="462"/>
    </location>
</feature>
<dbReference type="Pfam" id="PF21082">
    <property type="entry name" value="MS_channel_3rd"/>
    <property type="match status" value="1"/>
</dbReference>
<feature type="domain" description="Mechanosensitive ion channel MscS" evidence="9">
    <location>
        <begin position="264"/>
        <end position="329"/>
    </location>
</feature>
<keyword evidence="3" id="KW-1003">Cell membrane</keyword>
<feature type="transmembrane region" description="Helical" evidence="8">
    <location>
        <begin position="219"/>
        <end position="238"/>
    </location>
</feature>
<dbReference type="Gene3D" id="3.30.70.100">
    <property type="match status" value="1"/>
</dbReference>
<dbReference type="SUPFAM" id="SSF50182">
    <property type="entry name" value="Sm-like ribonucleoproteins"/>
    <property type="match status" value="1"/>
</dbReference>
<feature type="domain" description="Mechanosensitive ion channel MscS C-terminal" evidence="10">
    <location>
        <begin position="339"/>
        <end position="421"/>
    </location>
</feature>
<dbReference type="OrthoDB" id="9809206at2"/>
<evidence type="ECO:0000256" key="6">
    <source>
        <dbReference type="ARBA" id="ARBA00023136"/>
    </source>
</evidence>
<evidence type="ECO:0000256" key="5">
    <source>
        <dbReference type="ARBA" id="ARBA00022989"/>
    </source>
</evidence>
<dbReference type="PANTHER" id="PTHR30221:SF1">
    <property type="entry name" value="SMALL-CONDUCTANCE MECHANOSENSITIVE CHANNEL"/>
    <property type="match status" value="1"/>
</dbReference>
<dbReference type="SUPFAM" id="SSF82689">
    <property type="entry name" value="Mechanosensitive channel protein MscS (YggB), C-terminal domain"/>
    <property type="match status" value="1"/>
</dbReference>
<evidence type="ECO:0000259" key="9">
    <source>
        <dbReference type="Pfam" id="PF00924"/>
    </source>
</evidence>
<dbReference type="HOGENOM" id="CLU_037945_7_0_3"/>
<feature type="compositionally biased region" description="Polar residues" evidence="7">
    <location>
        <begin position="436"/>
        <end position="447"/>
    </location>
</feature>
<dbReference type="InterPro" id="IPR010920">
    <property type="entry name" value="LSM_dom_sf"/>
</dbReference>
<evidence type="ECO:0000256" key="4">
    <source>
        <dbReference type="ARBA" id="ARBA00022692"/>
    </source>
</evidence>
<dbReference type="Pfam" id="PF05552">
    <property type="entry name" value="MS_channel_1st_1"/>
    <property type="match status" value="1"/>
</dbReference>
<feature type="transmembrane region" description="Helical" evidence="8">
    <location>
        <begin position="179"/>
        <end position="199"/>
    </location>
</feature>
<dbReference type="InterPro" id="IPR049278">
    <property type="entry name" value="MS_channel_C"/>
</dbReference>
<accession>B4VMT3</accession>
<keyword evidence="6 8" id="KW-0472">Membrane</keyword>